<feature type="region of interest" description="Disordered" evidence="1">
    <location>
        <begin position="140"/>
        <end position="159"/>
    </location>
</feature>
<dbReference type="EMBL" id="KN817518">
    <property type="protein sequence ID" value="KJA29905.1"/>
    <property type="molecule type" value="Genomic_DNA"/>
</dbReference>
<reference evidence="3" key="1">
    <citation type="submission" date="2014-04" db="EMBL/GenBank/DDBJ databases">
        <title>Evolutionary Origins and Diversification of the Mycorrhizal Mutualists.</title>
        <authorList>
            <consortium name="DOE Joint Genome Institute"/>
            <consortium name="Mycorrhizal Genomics Consortium"/>
            <person name="Kohler A."/>
            <person name="Kuo A."/>
            <person name="Nagy L.G."/>
            <person name="Floudas D."/>
            <person name="Copeland A."/>
            <person name="Barry K.W."/>
            <person name="Cichocki N."/>
            <person name="Veneault-Fourrey C."/>
            <person name="LaButti K."/>
            <person name="Lindquist E.A."/>
            <person name="Lipzen A."/>
            <person name="Lundell T."/>
            <person name="Morin E."/>
            <person name="Murat C."/>
            <person name="Riley R."/>
            <person name="Ohm R."/>
            <person name="Sun H."/>
            <person name="Tunlid A."/>
            <person name="Henrissat B."/>
            <person name="Grigoriev I.V."/>
            <person name="Hibbett D.S."/>
            <person name="Martin F."/>
        </authorList>
    </citation>
    <scope>NUCLEOTIDE SEQUENCE [LARGE SCALE GENOMIC DNA]</scope>
    <source>
        <strain evidence="3">FD-334 SS-4</strain>
    </source>
</reference>
<evidence type="ECO:0000313" key="2">
    <source>
        <dbReference type="EMBL" id="KJA29905.1"/>
    </source>
</evidence>
<evidence type="ECO:0000313" key="3">
    <source>
        <dbReference type="Proteomes" id="UP000054270"/>
    </source>
</evidence>
<dbReference type="Proteomes" id="UP000054270">
    <property type="component" value="Unassembled WGS sequence"/>
</dbReference>
<feature type="region of interest" description="Disordered" evidence="1">
    <location>
        <begin position="1"/>
        <end position="24"/>
    </location>
</feature>
<evidence type="ECO:0000256" key="1">
    <source>
        <dbReference type="SAM" id="MobiDB-lite"/>
    </source>
</evidence>
<accession>A0A0D2QE75</accession>
<name>A0A0D2QE75_HYPSF</name>
<proteinExistence type="predicted"/>
<dbReference type="AlphaFoldDB" id="A0A0D2QE75"/>
<keyword evidence="3" id="KW-1185">Reference proteome</keyword>
<organism evidence="2 3">
    <name type="scientific">Hypholoma sublateritium (strain FD-334 SS-4)</name>
    <dbReference type="NCBI Taxonomy" id="945553"/>
    <lineage>
        <taxon>Eukaryota</taxon>
        <taxon>Fungi</taxon>
        <taxon>Dikarya</taxon>
        <taxon>Basidiomycota</taxon>
        <taxon>Agaricomycotina</taxon>
        <taxon>Agaricomycetes</taxon>
        <taxon>Agaricomycetidae</taxon>
        <taxon>Agaricales</taxon>
        <taxon>Agaricineae</taxon>
        <taxon>Strophariaceae</taxon>
        <taxon>Hypholoma</taxon>
    </lineage>
</organism>
<sequence length="234" mass="25394">MPAHRHRPPALDAIGPPRASSHRASFDARLVPASPGPATPASSASAASRAHSCRSFLGGFSDVRRLVVFPIGAFATLLRSHRASARKAAQFQPPDITSSEFFSEYAGRPALDQHSTMDRTSREQKTGNKVAITLPIKAGTARAETNTHARRKASLPHPLPTAVLYDDGHQHYRHSRHPQGKKDAPAYPGTCRSVLIVETNHTETFGSTPEAAQPFWDTPFAEEHFAIEVAIEAK</sequence>
<gene>
    <name evidence="2" type="ORF">HYPSUDRAFT_196216</name>
</gene>
<protein>
    <submittedName>
        <fullName evidence="2">Uncharacterized protein</fullName>
    </submittedName>
</protein>